<dbReference type="RefSeq" id="WP_314509018.1">
    <property type="nucleotide sequence ID" value="NZ_JASJOU010000001.1"/>
</dbReference>
<feature type="domain" description="DUF3805" evidence="1">
    <location>
        <begin position="3"/>
        <end position="150"/>
    </location>
</feature>
<evidence type="ECO:0000259" key="1">
    <source>
        <dbReference type="Pfam" id="PF12712"/>
    </source>
</evidence>
<evidence type="ECO:0000313" key="2">
    <source>
        <dbReference type="EMBL" id="MDJ1499495.1"/>
    </source>
</evidence>
<dbReference type="AlphaFoldDB" id="A0AAE3R131"/>
<dbReference type="InterPro" id="IPR024315">
    <property type="entry name" value="DUF3805"/>
</dbReference>
<evidence type="ECO:0000313" key="3">
    <source>
        <dbReference type="Proteomes" id="UP001232063"/>
    </source>
</evidence>
<dbReference type="Gene3D" id="3.40.1000.10">
    <property type="entry name" value="Mog1/PsbP, alpha/beta/alpha sandwich"/>
    <property type="match status" value="1"/>
</dbReference>
<keyword evidence="3" id="KW-1185">Reference proteome</keyword>
<dbReference type="Proteomes" id="UP001232063">
    <property type="component" value="Unassembled WGS sequence"/>
</dbReference>
<reference evidence="2" key="1">
    <citation type="submission" date="2023-05" db="EMBL/GenBank/DDBJ databases">
        <authorList>
            <person name="Zhang X."/>
        </authorList>
    </citation>
    <scope>NUCLEOTIDE SEQUENCE</scope>
    <source>
        <strain evidence="2">BD1B2-1</strain>
    </source>
</reference>
<gene>
    <name evidence="2" type="ORF">QNI22_02500</name>
</gene>
<organism evidence="2 3">
    <name type="scientific">Xanthocytophaga agilis</name>
    <dbReference type="NCBI Taxonomy" id="3048010"/>
    <lineage>
        <taxon>Bacteria</taxon>
        <taxon>Pseudomonadati</taxon>
        <taxon>Bacteroidota</taxon>
        <taxon>Cytophagia</taxon>
        <taxon>Cytophagales</taxon>
        <taxon>Rhodocytophagaceae</taxon>
        <taxon>Xanthocytophaga</taxon>
    </lineage>
</organism>
<dbReference type="Pfam" id="PF12712">
    <property type="entry name" value="DUF3805"/>
    <property type="match status" value="1"/>
</dbReference>
<comment type="caution">
    <text evidence="2">The sequence shown here is derived from an EMBL/GenBank/DDBJ whole genome shotgun (WGS) entry which is preliminary data.</text>
</comment>
<protein>
    <submittedName>
        <fullName evidence="2">DUF3805 domain-containing protein</fullName>
    </submittedName>
</protein>
<sequence>MKTYTSENGWFSMELPVSWEEYDCGEDGAYAFFDTNSWTGNLRIIPFRLARRRNPSKDIASIFIQDEVLKNEGANRIQLGDFDCAHFRKNIQQDDGDLFVYYWITGIGNNLFICTFTVDHKQEKCEQHSTDLETVQNILQSIRMKQSVEKLNAA</sequence>
<accession>A0AAE3R131</accession>
<name>A0AAE3R131_9BACT</name>
<dbReference type="EMBL" id="JASJOU010000001">
    <property type="protein sequence ID" value="MDJ1499495.1"/>
    <property type="molecule type" value="Genomic_DNA"/>
</dbReference>
<proteinExistence type="predicted"/>